<accession>A0A7D9EZY4</accession>
<name>A0A7D9EZY4_PARCT</name>
<reference evidence="1" key="1">
    <citation type="submission" date="2020-04" db="EMBL/GenBank/DDBJ databases">
        <authorList>
            <person name="Alioto T."/>
            <person name="Alioto T."/>
            <person name="Gomez Garrido J."/>
        </authorList>
    </citation>
    <scope>NUCLEOTIDE SEQUENCE</scope>
    <source>
        <strain evidence="1">A484AB</strain>
    </source>
</reference>
<organism evidence="1 2">
    <name type="scientific">Paramuricea clavata</name>
    <name type="common">Red gorgonian</name>
    <name type="synonym">Violescent sea-whip</name>
    <dbReference type="NCBI Taxonomy" id="317549"/>
    <lineage>
        <taxon>Eukaryota</taxon>
        <taxon>Metazoa</taxon>
        <taxon>Cnidaria</taxon>
        <taxon>Anthozoa</taxon>
        <taxon>Octocorallia</taxon>
        <taxon>Malacalcyonacea</taxon>
        <taxon>Plexauridae</taxon>
        <taxon>Paramuricea</taxon>
    </lineage>
</organism>
<evidence type="ECO:0000313" key="2">
    <source>
        <dbReference type="Proteomes" id="UP001152795"/>
    </source>
</evidence>
<dbReference type="Proteomes" id="UP001152795">
    <property type="component" value="Unassembled WGS sequence"/>
</dbReference>
<protein>
    <submittedName>
        <fullName evidence="1">Uncharacterized protein</fullName>
    </submittedName>
</protein>
<evidence type="ECO:0000313" key="1">
    <source>
        <dbReference type="EMBL" id="CAB4019705.1"/>
    </source>
</evidence>
<dbReference type="EMBL" id="CACRXK020010593">
    <property type="protein sequence ID" value="CAB4019705.1"/>
    <property type="molecule type" value="Genomic_DNA"/>
</dbReference>
<sequence length="177" mass="19969">MPYKKGLLTVKKFFVKKKNAIREKLGRTSEKANPTPPATVDQQILQDITSSSNNYNDLATPLRSTTNAIQNFKDLVSSVDTIDLPCGWALANSDRDSLRIVYLEESENNCTQDPKITKSVTILSDLTWELRILNPAANQDNNRTSQVANICAVSENMLWKSRVQSTRVNCREQSYGW</sequence>
<dbReference type="AlphaFoldDB" id="A0A7D9EZY4"/>
<gene>
    <name evidence="1" type="ORF">PACLA_8A012011</name>
</gene>
<keyword evidence="2" id="KW-1185">Reference proteome</keyword>
<comment type="caution">
    <text evidence="1">The sequence shown here is derived from an EMBL/GenBank/DDBJ whole genome shotgun (WGS) entry which is preliminary data.</text>
</comment>
<proteinExistence type="predicted"/>